<dbReference type="GO" id="GO:0016757">
    <property type="term" value="F:glycosyltransferase activity"/>
    <property type="evidence" value="ECO:0007669"/>
    <property type="project" value="UniProtKB-KW"/>
</dbReference>
<protein>
    <submittedName>
        <fullName evidence="2">Uncharacterized protein</fullName>
    </submittedName>
</protein>
<dbReference type="SUPFAM" id="SSF53756">
    <property type="entry name" value="UDP-Glycosyltransferase/glycogen phosphorylase"/>
    <property type="match status" value="2"/>
</dbReference>
<proteinExistence type="predicted"/>
<dbReference type="Proteomes" id="UP000824469">
    <property type="component" value="Unassembled WGS sequence"/>
</dbReference>
<gene>
    <name evidence="2" type="ORF">KI387_006382</name>
</gene>
<keyword evidence="1" id="KW-0328">Glycosyltransferase</keyword>
<name>A0AA38GPQ9_TAXCH</name>
<dbReference type="OMA" id="FHEENDH"/>
<evidence type="ECO:0000256" key="1">
    <source>
        <dbReference type="ARBA" id="ARBA00022676"/>
    </source>
</evidence>
<comment type="caution">
    <text evidence="2">The sequence shown here is derived from an EMBL/GenBank/DDBJ whole genome shotgun (WGS) entry which is preliminary data.</text>
</comment>
<dbReference type="AlphaFoldDB" id="A0AA38GPQ9"/>
<organism evidence="2 3">
    <name type="scientific">Taxus chinensis</name>
    <name type="common">Chinese yew</name>
    <name type="synonym">Taxus wallichiana var. chinensis</name>
    <dbReference type="NCBI Taxonomy" id="29808"/>
    <lineage>
        <taxon>Eukaryota</taxon>
        <taxon>Viridiplantae</taxon>
        <taxon>Streptophyta</taxon>
        <taxon>Embryophyta</taxon>
        <taxon>Tracheophyta</taxon>
        <taxon>Spermatophyta</taxon>
        <taxon>Pinopsida</taxon>
        <taxon>Pinidae</taxon>
        <taxon>Conifers II</taxon>
        <taxon>Cupressales</taxon>
        <taxon>Taxaceae</taxon>
        <taxon>Taxus</taxon>
    </lineage>
</organism>
<sequence length="296" mass="33081">MEAQNGIRKTHIAIFPCVRVGHFIPAAEFAKRLCVYHGFSVTVITTKWMYAAKQASYTCLLASSALDISFTELPDIAFHEENDHMKIETRISIFMQKAAPHVGNTLQSSSSPISALITDFFCTATFEVTAKLNIPTYVLFTCSASMLCVMLGFPKLLSEYAIPSKDGGDFSVDIPGVPLFSARDLPDPIHDMSDAAFQWTLHHWSRLPEAAGILRFNRFMLVNEHKVAIDLKMERDGFVRRGEVERVVRALMEGEEGIRARQKMRDLCERAKVALMEGGSSYKAIENIVVPQITSN</sequence>
<evidence type="ECO:0000313" key="3">
    <source>
        <dbReference type="Proteomes" id="UP000824469"/>
    </source>
</evidence>
<evidence type="ECO:0000313" key="2">
    <source>
        <dbReference type="EMBL" id="KAH9326204.1"/>
    </source>
</evidence>
<dbReference type="EMBL" id="JAHRHJ020000002">
    <property type="protein sequence ID" value="KAH9326204.1"/>
    <property type="molecule type" value="Genomic_DNA"/>
</dbReference>
<keyword evidence="1" id="KW-0808">Transferase</keyword>
<dbReference type="PANTHER" id="PTHR48046">
    <property type="entry name" value="UDP-GLYCOSYLTRANSFERASE 72E1"/>
    <property type="match status" value="1"/>
</dbReference>
<dbReference type="PANTHER" id="PTHR48046:SF1">
    <property type="entry name" value="GLYCOSYLTRANSFERASE-RELATED"/>
    <property type="match status" value="1"/>
</dbReference>
<dbReference type="Gene3D" id="3.40.50.2000">
    <property type="entry name" value="Glycogen Phosphorylase B"/>
    <property type="match status" value="2"/>
</dbReference>
<accession>A0AA38GPQ9</accession>
<feature type="non-terminal residue" evidence="2">
    <location>
        <position position="296"/>
    </location>
</feature>
<reference evidence="2 3" key="1">
    <citation type="journal article" date="2021" name="Nat. Plants">
        <title>The Taxus genome provides insights into paclitaxel biosynthesis.</title>
        <authorList>
            <person name="Xiong X."/>
            <person name="Gou J."/>
            <person name="Liao Q."/>
            <person name="Li Y."/>
            <person name="Zhou Q."/>
            <person name="Bi G."/>
            <person name="Li C."/>
            <person name="Du R."/>
            <person name="Wang X."/>
            <person name="Sun T."/>
            <person name="Guo L."/>
            <person name="Liang H."/>
            <person name="Lu P."/>
            <person name="Wu Y."/>
            <person name="Zhang Z."/>
            <person name="Ro D.K."/>
            <person name="Shang Y."/>
            <person name="Huang S."/>
            <person name="Yan J."/>
        </authorList>
    </citation>
    <scope>NUCLEOTIDE SEQUENCE [LARGE SCALE GENOMIC DNA]</scope>
    <source>
        <strain evidence="2">Ta-2019</strain>
    </source>
</reference>
<keyword evidence="3" id="KW-1185">Reference proteome</keyword>